<dbReference type="InterPro" id="IPR008995">
    <property type="entry name" value="Mo/tungstate-bd_C_term_dom"/>
</dbReference>
<name>A0ABD6CFA7_9EURY</name>
<dbReference type="FunFam" id="3.40.50.300:FF:000425">
    <property type="entry name" value="Probable ABC transporter, ATP-binding subunit"/>
    <property type="match status" value="1"/>
</dbReference>
<evidence type="ECO:0000256" key="11">
    <source>
        <dbReference type="ARBA" id="ARBA00057369"/>
    </source>
</evidence>
<evidence type="ECO:0000256" key="2">
    <source>
        <dbReference type="ARBA" id="ARBA00022448"/>
    </source>
</evidence>
<dbReference type="InterPro" id="IPR003593">
    <property type="entry name" value="AAA+_ATPase"/>
</dbReference>
<evidence type="ECO:0000256" key="9">
    <source>
        <dbReference type="ARBA" id="ARBA00041133"/>
    </source>
</evidence>
<dbReference type="EC" id="7.3.2.6" evidence="8"/>
<dbReference type="SUPFAM" id="SSF52540">
    <property type="entry name" value="P-loop containing nucleoside triphosphate hydrolases"/>
    <property type="match status" value="1"/>
</dbReference>
<evidence type="ECO:0000256" key="6">
    <source>
        <dbReference type="ARBA" id="ARBA00038307"/>
    </source>
</evidence>
<dbReference type="Proteomes" id="UP001597119">
    <property type="component" value="Unassembled WGS sequence"/>
</dbReference>
<proteinExistence type="inferred from homology"/>
<evidence type="ECO:0000313" key="14">
    <source>
        <dbReference type="Proteomes" id="UP001597119"/>
    </source>
</evidence>
<feature type="domain" description="ABC transporter" evidence="12">
    <location>
        <begin position="6"/>
        <end position="240"/>
    </location>
</feature>
<dbReference type="GO" id="GO:0005524">
    <property type="term" value="F:ATP binding"/>
    <property type="evidence" value="ECO:0007669"/>
    <property type="project" value="UniProtKB-KW"/>
</dbReference>
<dbReference type="InterPro" id="IPR050093">
    <property type="entry name" value="ABC_SmlMolc_Importer"/>
</dbReference>
<dbReference type="AlphaFoldDB" id="A0ABD6CFA7"/>
<comment type="function">
    <text evidence="11">Part of the ABC transporter complex WtpABC involved in molybdate/tungstate import. Responsible for energy coupling to the transport system.</text>
</comment>
<evidence type="ECO:0000256" key="1">
    <source>
        <dbReference type="ARBA" id="ARBA00004202"/>
    </source>
</evidence>
<dbReference type="PROSITE" id="PS50893">
    <property type="entry name" value="ABC_TRANSPORTER_2"/>
    <property type="match status" value="1"/>
</dbReference>
<dbReference type="InterPro" id="IPR003439">
    <property type="entry name" value="ABC_transporter-like_ATP-bd"/>
</dbReference>
<dbReference type="GO" id="GO:0005886">
    <property type="term" value="C:plasma membrane"/>
    <property type="evidence" value="ECO:0007669"/>
    <property type="project" value="UniProtKB-SubCell"/>
</dbReference>
<comment type="subunit">
    <text evidence="7">The complex is composed of two ATP-binding proteins (WtpC), two transmembrane proteins (WtpB) and a solute-binding protein (WtpA).</text>
</comment>
<dbReference type="Pfam" id="PF00005">
    <property type="entry name" value="ABC_tran"/>
    <property type="match status" value="1"/>
</dbReference>
<keyword evidence="3" id="KW-0500">Molybdenum</keyword>
<dbReference type="PANTHER" id="PTHR42781">
    <property type="entry name" value="SPERMIDINE/PUTRESCINE IMPORT ATP-BINDING PROTEIN POTA"/>
    <property type="match status" value="1"/>
</dbReference>
<dbReference type="PANTHER" id="PTHR42781:SF4">
    <property type="entry name" value="SPERMIDINE_PUTRESCINE IMPORT ATP-BINDING PROTEIN POTA"/>
    <property type="match status" value="1"/>
</dbReference>
<sequence>MGSTDVRVDSLDISFRNERVLQGIDLEIEDGEFCVIVGPSGCGKSTLLQTIAGLTTPDRGRVLLRGDDAGEMSVQDRDLGYVFQEFEDALFPHMSVAENIAFGVRQQSESVDEAALDERIDDLLAMLAIPETRDDLPSALSGGQQQRVELARQLIRECETMLLDDPLADLDYKLQKQMELEMRQIHEDLGSTFVYVTHNQDQALKLADKLVVMNQGMIEQVGTPAAVYSEPKTAFVGQFVGDSNPARATVSETDGDSATVDTAFGTVAATNVNRASAGAEGILLIRPETVTIGEAASDETNTLEASPVGSTYMGEQTEIALSLDGYDRDFYVIRPGNVPLDRYGDTIQVGWSDSDAQFFERMSVTQTLTMEDLLRQ</sequence>
<organism evidence="13 14">
    <name type="scientific">Halorientalis brevis</name>
    <dbReference type="NCBI Taxonomy" id="1126241"/>
    <lineage>
        <taxon>Archaea</taxon>
        <taxon>Methanobacteriati</taxon>
        <taxon>Methanobacteriota</taxon>
        <taxon>Stenosarchaea group</taxon>
        <taxon>Halobacteria</taxon>
        <taxon>Halobacteriales</taxon>
        <taxon>Haloarculaceae</taxon>
        <taxon>Halorientalis</taxon>
    </lineage>
</organism>
<dbReference type="Gene3D" id="3.40.50.300">
    <property type="entry name" value="P-loop containing nucleotide triphosphate hydrolases"/>
    <property type="match status" value="1"/>
</dbReference>
<dbReference type="RefSeq" id="WP_247382214.1">
    <property type="nucleotide sequence ID" value="NZ_JALLGV010000015.1"/>
</dbReference>
<dbReference type="PROSITE" id="PS00211">
    <property type="entry name" value="ABC_TRANSPORTER_1"/>
    <property type="match status" value="1"/>
</dbReference>
<dbReference type="SMART" id="SM00382">
    <property type="entry name" value="AAA"/>
    <property type="match status" value="1"/>
</dbReference>
<comment type="subcellular location">
    <subcellularLocation>
        <location evidence="1">Cell membrane</location>
        <topology evidence="1">Peripheral membrane protein</topology>
    </subcellularLocation>
</comment>
<comment type="caution">
    <text evidence="13">The sequence shown here is derived from an EMBL/GenBank/DDBJ whole genome shotgun (WGS) entry which is preliminary data.</text>
</comment>
<evidence type="ECO:0000313" key="13">
    <source>
        <dbReference type="EMBL" id="MFD1588265.1"/>
    </source>
</evidence>
<accession>A0ABD6CFA7</accession>
<comment type="similarity">
    <text evidence="6">Belongs to the ABC transporter superfamily. Sulfate/tungstate importer (TC 3.A.1.6) family.</text>
</comment>
<dbReference type="InterPro" id="IPR017871">
    <property type="entry name" value="ABC_transporter-like_CS"/>
</dbReference>
<dbReference type="GO" id="GO:1901238">
    <property type="term" value="F:ABC-type tungstate transporter activity"/>
    <property type="evidence" value="ECO:0007669"/>
    <property type="project" value="UniProtKB-EC"/>
</dbReference>
<dbReference type="Pfam" id="PF08402">
    <property type="entry name" value="TOBE_2"/>
    <property type="match status" value="1"/>
</dbReference>
<gene>
    <name evidence="13" type="ORF">ACFR9U_14885</name>
</gene>
<evidence type="ECO:0000256" key="5">
    <source>
        <dbReference type="ARBA" id="ARBA00022840"/>
    </source>
</evidence>
<evidence type="ECO:0000256" key="4">
    <source>
        <dbReference type="ARBA" id="ARBA00022741"/>
    </source>
</evidence>
<keyword evidence="4" id="KW-0547">Nucleotide-binding</keyword>
<keyword evidence="5 13" id="KW-0067">ATP-binding</keyword>
<comment type="catalytic activity">
    <reaction evidence="10">
        <text>tungstate(in) + ATP + H2O = tungstate(out) + ADP + phosphate + H(+)</text>
        <dbReference type="Rhea" id="RHEA:35027"/>
        <dbReference type="ChEBI" id="CHEBI:15377"/>
        <dbReference type="ChEBI" id="CHEBI:15378"/>
        <dbReference type="ChEBI" id="CHEBI:30616"/>
        <dbReference type="ChEBI" id="CHEBI:43474"/>
        <dbReference type="ChEBI" id="CHEBI:46502"/>
        <dbReference type="ChEBI" id="CHEBI:456216"/>
        <dbReference type="EC" id="7.3.2.6"/>
    </reaction>
</comment>
<evidence type="ECO:0000256" key="3">
    <source>
        <dbReference type="ARBA" id="ARBA00022505"/>
    </source>
</evidence>
<dbReference type="Gene3D" id="2.40.50.100">
    <property type="match status" value="1"/>
</dbReference>
<keyword evidence="2" id="KW-0813">Transport</keyword>
<dbReference type="InterPro" id="IPR013611">
    <property type="entry name" value="Transp-assoc_OB_typ2"/>
</dbReference>
<keyword evidence="14" id="KW-1185">Reference proteome</keyword>
<evidence type="ECO:0000256" key="7">
    <source>
        <dbReference type="ARBA" id="ARBA00038781"/>
    </source>
</evidence>
<dbReference type="EMBL" id="JBHUDJ010000010">
    <property type="protein sequence ID" value="MFD1588265.1"/>
    <property type="molecule type" value="Genomic_DNA"/>
</dbReference>
<evidence type="ECO:0000256" key="8">
    <source>
        <dbReference type="ARBA" id="ARBA00039025"/>
    </source>
</evidence>
<reference evidence="13 14" key="1">
    <citation type="journal article" date="2019" name="Int. J. Syst. Evol. Microbiol.">
        <title>The Global Catalogue of Microorganisms (GCM) 10K type strain sequencing project: providing services to taxonomists for standard genome sequencing and annotation.</title>
        <authorList>
            <consortium name="The Broad Institute Genomics Platform"/>
            <consortium name="The Broad Institute Genome Sequencing Center for Infectious Disease"/>
            <person name="Wu L."/>
            <person name="Ma J."/>
        </authorList>
    </citation>
    <scope>NUCLEOTIDE SEQUENCE [LARGE SCALE GENOMIC DNA]</scope>
    <source>
        <strain evidence="13 14">CGMCC 1.12125</strain>
    </source>
</reference>
<dbReference type="InterPro" id="IPR027417">
    <property type="entry name" value="P-loop_NTPase"/>
</dbReference>
<evidence type="ECO:0000259" key="12">
    <source>
        <dbReference type="PROSITE" id="PS50893"/>
    </source>
</evidence>
<dbReference type="SUPFAM" id="SSF50331">
    <property type="entry name" value="MOP-like"/>
    <property type="match status" value="1"/>
</dbReference>
<evidence type="ECO:0000256" key="10">
    <source>
        <dbReference type="ARBA" id="ARBA00047936"/>
    </source>
</evidence>
<protein>
    <recommendedName>
        <fullName evidence="9">Molybdate/tungstate import ATP-binding protein WtpC</fullName>
        <ecNumber evidence="8">7.3.2.6</ecNumber>
    </recommendedName>
</protein>